<dbReference type="AlphaFoldDB" id="A0A1X2IMV3"/>
<feature type="non-terminal residue" evidence="6">
    <location>
        <position position="120"/>
    </location>
</feature>
<proteinExistence type="predicted"/>
<accession>A0A1X2IMV3</accession>
<dbReference type="Pfam" id="PF11754">
    <property type="entry name" value="Velvet"/>
    <property type="match status" value="1"/>
</dbReference>
<dbReference type="InterPro" id="IPR038491">
    <property type="entry name" value="Velvet_dom_sf"/>
</dbReference>
<evidence type="ECO:0000313" key="7">
    <source>
        <dbReference type="Proteomes" id="UP000193560"/>
    </source>
</evidence>
<dbReference type="PANTHER" id="PTHR33572:SF18">
    <property type="entry name" value="SPORE DEVELOPMENT REGULATOR VOSA"/>
    <property type="match status" value="1"/>
</dbReference>
<dbReference type="InterPro" id="IPR037525">
    <property type="entry name" value="Velvet_dom"/>
</dbReference>
<evidence type="ECO:0000256" key="1">
    <source>
        <dbReference type="ARBA" id="ARBA00004123"/>
    </source>
</evidence>
<feature type="domain" description="Velvet" evidence="5">
    <location>
        <begin position="1"/>
        <end position="113"/>
    </location>
</feature>
<keyword evidence="7" id="KW-1185">Reference proteome</keyword>
<keyword evidence="3" id="KW-0804">Transcription</keyword>
<evidence type="ECO:0000256" key="3">
    <source>
        <dbReference type="ARBA" id="ARBA00023163"/>
    </source>
</evidence>
<name>A0A1X2IMV3_9FUNG</name>
<dbReference type="EMBL" id="MCGE01000007">
    <property type="protein sequence ID" value="ORZ19353.1"/>
    <property type="molecule type" value="Genomic_DNA"/>
</dbReference>
<evidence type="ECO:0000313" key="6">
    <source>
        <dbReference type="EMBL" id="ORZ19353.1"/>
    </source>
</evidence>
<dbReference type="Proteomes" id="UP000193560">
    <property type="component" value="Unassembled WGS sequence"/>
</dbReference>
<dbReference type="InterPro" id="IPR021740">
    <property type="entry name" value="Velvet"/>
</dbReference>
<reference evidence="6 7" key="1">
    <citation type="submission" date="2016-07" db="EMBL/GenBank/DDBJ databases">
        <title>Pervasive Adenine N6-methylation of Active Genes in Fungi.</title>
        <authorList>
            <consortium name="DOE Joint Genome Institute"/>
            <person name="Mondo S.J."/>
            <person name="Dannebaum R.O."/>
            <person name="Kuo R.C."/>
            <person name="Labutti K."/>
            <person name="Haridas S."/>
            <person name="Kuo A."/>
            <person name="Salamov A."/>
            <person name="Ahrendt S.R."/>
            <person name="Lipzen A."/>
            <person name="Sullivan W."/>
            <person name="Andreopoulos W.B."/>
            <person name="Clum A."/>
            <person name="Lindquist E."/>
            <person name="Daum C."/>
            <person name="Ramamoorthy G.K."/>
            <person name="Gryganskyi A."/>
            <person name="Culley D."/>
            <person name="Magnuson J.K."/>
            <person name="James T.Y."/>
            <person name="O'Malley M.A."/>
            <person name="Stajich J.E."/>
            <person name="Spatafora J.W."/>
            <person name="Visel A."/>
            <person name="Grigoriev I.V."/>
        </authorList>
    </citation>
    <scope>NUCLEOTIDE SEQUENCE [LARGE SCALE GENOMIC DNA]</scope>
    <source>
        <strain evidence="6 7">NRRL 1336</strain>
    </source>
</reference>
<keyword evidence="4" id="KW-0539">Nucleus</keyword>
<dbReference type="PANTHER" id="PTHR33572">
    <property type="entry name" value="SPORE DEVELOPMENT REGULATOR VOSA"/>
    <property type="match status" value="1"/>
</dbReference>
<keyword evidence="2" id="KW-0805">Transcription regulation</keyword>
<dbReference type="GO" id="GO:0005634">
    <property type="term" value="C:nucleus"/>
    <property type="evidence" value="ECO:0007669"/>
    <property type="project" value="UniProtKB-SubCell"/>
</dbReference>
<evidence type="ECO:0000256" key="2">
    <source>
        <dbReference type="ARBA" id="ARBA00023015"/>
    </source>
</evidence>
<evidence type="ECO:0000256" key="4">
    <source>
        <dbReference type="ARBA" id="ARBA00023242"/>
    </source>
</evidence>
<dbReference type="STRING" id="90262.A0A1X2IMV3"/>
<comment type="caution">
    <text evidence="6">The sequence shown here is derived from an EMBL/GenBank/DDBJ whole genome shotgun (WGS) entry which is preliminary data.</text>
</comment>
<gene>
    <name evidence="6" type="ORF">BCR42DRAFT_307322</name>
</gene>
<evidence type="ECO:0000259" key="5">
    <source>
        <dbReference type="PROSITE" id="PS51821"/>
    </source>
</evidence>
<organism evidence="6 7">
    <name type="scientific">Absidia repens</name>
    <dbReference type="NCBI Taxonomy" id="90262"/>
    <lineage>
        <taxon>Eukaryota</taxon>
        <taxon>Fungi</taxon>
        <taxon>Fungi incertae sedis</taxon>
        <taxon>Mucoromycota</taxon>
        <taxon>Mucoromycotina</taxon>
        <taxon>Mucoromycetes</taxon>
        <taxon>Mucorales</taxon>
        <taxon>Cunninghamellaceae</taxon>
        <taxon>Absidia</taxon>
    </lineage>
</organism>
<comment type="subcellular location">
    <subcellularLocation>
        <location evidence="1">Nucleus</location>
    </subcellularLocation>
</comment>
<protein>
    <submittedName>
        <fullName evidence="6">Velvet factor</fullName>
    </submittedName>
</protein>
<dbReference type="Gene3D" id="2.60.40.3960">
    <property type="entry name" value="Velvet domain"/>
    <property type="match status" value="1"/>
</dbReference>
<dbReference type="OrthoDB" id="5599552at2759"/>
<sequence length="120" mass="13690">MHVNLVNPISKELVSRPDHQTLSGQTVSSMYKLKDVTDQDGGFFCFGDLSSRIQGEYQLKFSLFEIVTDGIINLMHTFSNVFKVYNSKTMPGLIDATFLSRSFSDQGVRIRIRKEHRVQV</sequence>
<dbReference type="PROSITE" id="PS51821">
    <property type="entry name" value="VELVET"/>
    <property type="match status" value="1"/>
</dbReference>